<sequence>MGNAGLNGDGAGDVLGPAGSTDGHVALFDGVTGKLLKAGGALAPVATNGLASSVTVMPTGSLGSLSVQAALAELDDEKQPLDDVLTALSAVTMAANKLPWFDGAASAALADFTPQARALLAGSNAAAMLETLGIPGWGDVRVIDVPADVPFIDVTVPVGKKVAIIEGVDIAASASSSDSLALRVSHNGTTFLDGASAYQRGSFGSDGTTFSNPLSPAHCCCWARTLRFLPSGKFPSTRY</sequence>
<accession>A0ABU3S3L1</accession>
<proteinExistence type="predicted"/>
<comment type="caution">
    <text evidence="1">The sequence shown here is derived from an EMBL/GenBank/DDBJ whole genome shotgun (WGS) entry which is preliminary data.</text>
</comment>
<dbReference type="EMBL" id="JAWDID010000005">
    <property type="protein sequence ID" value="MDU0339373.1"/>
    <property type="molecule type" value="Genomic_DNA"/>
</dbReference>
<organism evidence="1 2">
    <name type="scientific">Bosea rubneri</name>
    <dbReference type="NCBI Taxonomy" id="3075434"/>
    <lineage>
        <taxon>Bacteria</taxon>
        <taxon>Pseudomonadati</taxon>
        <taxon>Pseudomonadota</taxon>
        <taxon>Alphaproteobacteria</taxon>
        <taxon>Hyphomicrobiales</taxon>
        <taxon>Boseaceae</taxon>
        <taxon>Bosea</taxon>
    </lineage>
</organism>
<evidence type="ECO:0000313" key="2">
    <source>
        <dbReference type="Proteomes" id="UP001254257"/>
    </source>
</evidence>
<dbReference type="Proteomes" id="UP001254257">
    <property type="component" value="Unassembled WGS sequence"/>
</dbReference>
<gene>
    <name evidence="1" type="ORF">RKE40_05755</name>
</gene>
<name>A0ABU3S3L1_9HYPH</name>
<keyword evidence="2" id="KW-1185">Reference proteome</keyword>
<dbReference type="RefSeq" id="WP_316017280.1">
    <property type="nucleotide sequence ID" value="NZ_JAWDID010000005.1"/>
</dbReference>
<reference evidence="1 2" key="1">
    <citation type="submission" date="2023-09" db="EMBL/GenBank/DDBJ databases">
        <title>Whole genome shotgun sequencing (WGS) of Bosea sp. ZW T0_25, isolated from stored onions (Allium cepa).</title>
        <authorList>
            <person name="Stoll D.A."/>
            <person name="Huch M."/>
        </authorList>
    </citation>
    <scope>NUCLEOTIDE SEQUENCE [LARGE SCALE GENOMIC DNA]</scope>
    <source>
        <strain evidence="1 2">ZW T0_25</strain>
    </source>
</reference>
<protein>
    <submittedName>
        <fullName evidence="1">Uncharacterized protein</fullName>
    </submittedName>
</protein>
<evidence type="ECO:0000313" key="1">
    <source>
        <dbReference type="EMBL" id="MDU0339373.1"/>
    </source>
</evidence>